<name>S5DPZ2_9ACTN</name>
<dbReference type="EMBL" id="KC811115">
    <property type="protein sequence ID" value="AGQ18885.1"/>
    <property type="molecule type" value="Genomic_DNA"/>
</dbReference>
<organism evidence="2">
    <name type="scientific">Candidatus Actinomarina minuta</name>
    <dbReference type="NCBI Taxonomy" id="1389454"/>
    <lineage>
        <taxon>Bacteria</taxon>
        <taxon>Bacillati</taxon>
        <taxon>Actinomycetota</taxon>
        <taxon>Actinomycetes</taxon>
        <taxon>Candidatus Actinomarinidae</taxon>
        <taxon>Candidatus Actinomarinales</taxon>
        <taxon>Candidatus Actinomarineae</taxon>
        <taxon>Candidatus Actinomarinaceae</taxon>
        <taxon>Candidatus Actinomarina</taxon>
    </lineage>
</organism>
<evidence type="ECO:0000256" key="1">
    <source>
        <dbReference type="SAM" id="Phobius"/>
    </source>
</evidence>
<reference evidence="2" key="1">
    <citation type="journal article" date="2013" name="Sci. Rep.">
        <title>Metagenomics uncovers a new group of low GC and ultra-small marine Actinobacteria.</title>
        <authorList>
            <person name="Ghai R."/>
            <person name="Mizuno C.M."/>
            <person name="Picazo A."/>
            <person name="Camacho A."/>
            <person name="Rodriguez-Valera F."/>
        </authorList>
    </citation>
    <scope>NUCLEOTIDE SEQUENCE</scope>
</reference>
<keyword evidence="1" id="KW-0472">Membrane</keyword>
<proteinExistence type="predicted"/>
<keyword evidence="1" id="KW-1133">Transmembrane helix</keyword>
<dbReference type="AlphaFoldDB" id="S5DPZ2"/>
<evidence type="ECO:0000313" key="2">
    <source>
        <dbReference type="EMBL" id="AGQ18885.1"/>
    </source>
</evidence>
<sequence length="105" mass="12581">MKNYNKYMYKQANKERKFTQTMEKWIMYFMYTLFGGLFLLISLTGSFSEGLVLLPIAVVSIPLTKWGMRWQNERYIRSAQNQDDINIVKEKLDAIEERINKLEEK</sequence>
<keyword evidence="1" id="KW-0812">Transmembrane</keyword>
<protein>
    <submittedName>
        <fullName evidence="2">MedDCM-OCT-S28-C64-cds15</fullName>
    </submittedName>
</protein>
<feature type="transmembrane region" description="Helical" evidence="1">
    <location>
        <begin position="25"/>
        <end position="44"/>
    </location>
</feature>
<accession>S5DPZ2</accession>
<feature type="transmembrane region" description="Helical" evidence="1">
    <location>
        <begin position="50"/>
        <end position="68"/>
    </location>
</feature>